<feature type="domain" description="EamA" evidence="8">
    <location>
        <begin position="16"/>
        <end position="150"/>
    </location>
</feature>
<dbReference type="AlphaFoldDB" id="A0A1E5QQE6"/>
<dbReference type="STRING" id="1781255.BH720_02325"/>
<proteinExistence type="inferred from homology"/>
<feature type="transmembrane region" description="Helical" evidence="7">
    <location>
        <begin position="79"/>
        <end position="100"/>
    </location>
</feature>
<gene>
    <name evidence="9" type="ORF">BH720_02325</name>
</gene>
<evidence type="ECO:0000256" key="3">
    <source>
        <dbReference type="ARBA" id="ARBA00022475"/>
    </source>
</evidence>
<evidence type="ECO:0000256" key="2">
    <source>
        <dbReference type="ARBA" id="ARBA00007362"/>
    </source>
</evidence>
<accession>A0A1E5QQE6</accession>
<evidence type="ECO:0000259" key="8">
    <source>
        <dbReference type="Pfam" id="PF00892"/>
    </source>
</evidence>
<dbReference type="Pfam" id="PF00892">
    <property type="entry name" value="EamA"/>
    <property type="match status" value="2"/>
</dbReference>
<reference evidence="9" key="1">
    <citation type="submission" date="2016-09" db="EMBL/GenBank/DDBJ databases">
        <title>Draft genome of thermotolerant cyanobacterium Desertifilum sp. strain IPPAS B-1220.</title>
        <authorList>
            <person name="Sinetova M.A."/>
            <person name="Bolakhan K."/>
            <person name="Zayadan B.K."/>
            <person name="Mironov K.S."/>
            <person name="Ustinova V."/>
            <person name="Kupriyanova E.V."/>
            <person name="Sidorov R.A."/>
            <person name="Skrypnik A.N."/>
            <person name="Gogoleva N.E."/>
            <person name="Gogolev Y.V."/>
            <person name="Los D.A."/>
        </authorList>
    </citation>
    <scope>NUCLEOTIDE SEQUENCE [LARGE SCALE GENOMIC DNA]</scope>
    <source>
        <strain evidence="9">IPPAS B-1220</strain>
    </source>
</reference>
<dbReference type="InterPro" id="IPR037185">
    <property type="entry name" value="EmrE-like"/>
</dbReference>
<dbReference type="PANTHER" id="PTHR32322:SF18">
    <property type="entry name" value="S-ADENOSYLMETHIONINE_S-ADENOSYLHOMOCYSTEINE TRANSPORTER"/>
    <property type="match status" value="1"/>
</dbReference>
<comment type="subcellular location">
    <subcellularLocation>
        <location evidence="1">Cell membrane</location>
        <topology evidence="1">Multi-pass membrane protein</topology>
    </subcellularLocation>
</comment>
<dbReference type="PANTHER" id="PTHR32322">
    <property type="entry name" value="INNER MEMBRANE TRANSPORTER"/>
    <property type="match status" value="1"/>
</dbReference>
<keyword evidence="3" id="KW-1003">Cell membrane</keyword>
<organism evidence="9">
    <name type="scientific">Desertifilum tharense IPPAS B-1220</name>
    <dbReference type="NCBI Taxonomy" id="1781255"/>
    <lineage>
        <taxon>Bacteria</taxon>
        <taxon>Bacillati</taxon>
        <taxon>Cyanobacteriota</taxon>
        <taxon>Cyanophyceae</taxon>
        <taxon>Desertifilales</taxon>
        <taxon>Desertifilaceae</taxon>
        <taxon>Desertifilum</taxon>
    </lineage>
</organism>
<feature type="transmembrane region" description="Helical" evidence="7">
    <location>
        <begin position="258"/>
        <end position="277"/>
    </location>
</feature>
<dbReference type="SUPFAM" id="SSF103481">
    <property type="entry name" value="Multidrug resistance efflux transporter EmrE"/>
    <property type="match status" value="2"/>
</dbReference>
<evidence type="ECO:0000256" key="1">
    <source>
        <dbReference type="ARBA" id="ARBA00004651"/>
    </source>
</evidence>
<evidence type="ECO:0000313" key="9">
    <source>
        <dbReference type="EMBL" id="OEJ76834.1"/>
    </source>
</evidence>
<feature type="transmembrane region" description="Helical" evidence="7">
    <location>
        <begin position="225"/>
        <end position="246"/>
    </location>
</feature>
<evidence type="ECO:0000256" key="6">
    <source>
        <dbReference type="ARBA" id="ARBA00023136"/>
    </source>
</evidence>
<feature type="transmembrane region" description="Helical" evidence="7">
    <location>
        <begin position="283"/>
        <end position="301"/>
    </location>
</feature>
<feature type="transmembrane region" description="Helical" evidence="7">
    <location>
        <begin position="168"/>
        <end position="186"/>
    </location>
</feature>
<feature type="transmembrane region" description="Helical" evidence="7">
    <location>
        <begin position="133"/>
        <end position="153"/>
    </location>
</feature>
<comment type="similarity">
    <text evidence="2">Belongs to the EamA transporter family.</text>
</comment>
<evidence type="ECO:0000256" key="7">
    <source>
        <dbReference type="SAM" id="Phobius"/>
    </source>
</evidence>
<dbReference type="InterPro" id="IPR000620">
    <property type="entry name" value="EamA_dom"/>
</dbReference>
<sequence length="306" mass="33615">MLMLNPSSRRANPANSAYFLLFLAILFWSGNTIVGRAVNTQIPPVGLAFWRWFCSFVLILLPSWRYLKQDWPQLLRHWRMVLLLSALGVASFNTLLYTALRSTTAINSLLIQTLMPMAIVVISYLLFHETLSIGQGIGIAVSFIGAIAIVAQGDWHTLATLSFNQGDLLILIAVICYAGYSCLLRLRPVLHPLSFLCSTFGLGSAMLLPLYLGEHLAGQPMPLNALTFLAVGYAAIFPSILAYFCYNRGVELVGANKAGLFLNLMPVVGSVMAILFLKERFQGFHSVGFILILLGLLLAIANPKHA</sequence>
<keyword evidence="4 7" id="KW-0812">Transmembrane</keyword>
<dbReference type="EMBL" id="MJGC01000025">
    <property type="protein sequence ID" value="OEJ76834.1"/>
    <property type="molecule type" value="Genomic_DNA"/>
</dbReference>
<feature type="transmembrane region" description="Helical" evidence="7">
    <location>
        <begin position="193"/>
        <end position="213"/>
    </location>
</feature>
<feature type="domain" description="EamA" evidence="8">
    <location>
        <begin position="166"/>
        <end position="299"/>
    </location>
</feature>
<comment type="caution">
    <text evidence="9">The sequence shown here is derived from an EMBL/GenBank/DDBJ whole genome shotgun (WGS) entry which is preliminary data.</text>
</comment>
<dbReference type="InterPro" id="IPR050638">
    <property type="entry name" value="AA-Vitamin_Transporters"/>
</dbReference>
<name>A0A1E5QQE6_9CYAN</name>
<evidence type="ECO:0000256" key="5">
    <source>
        <dbReference type="ARBA" id="ARBA00022989"/>
    </source>
</evidence>
<protein>
    <recommendedName>
        <fullName evidence="8">EamA domain-containing protein</fullName>
    </recommendedName>
</protein>
<feature type="transmembrane region" description="Helical" evidence="7">
    <location>
        <begin position="47"/>
        <end position="67"/>
    </location>
</feature>
<evidence type="ECO:0000256" key="4">
    <source>
        <dbReference type="ARBA" id="ARBA00022692"/>
    </source>
</evidence>
<feature type="transmembrane region" description="Helical" evidence="7">
    <location>
        <begin position="106"/>
        <end position="126"/>
    </location>
</feature>
<keyword evidence="5 7" id="KW-1133">Transmembrane helix</keyword>
<dbReference type="GO" id="GO:0005886">
    <property type="term" value="C:plasma membrane"/>
    <property type="evidence" value="ECO:0007669"/>
    <property type="project" value="UniProtKB-SubCell"/>
</dbReference>
<keyword evidence="6 7" id="KW-0472">Membrane</keyword>